<feature type="domain" description="Sushi" evidence="3">
    <location>
        <begin position="33"/>
        <end position="94"/>
    </location>
</feature>
<reference evidence="5" key="2">
    <citation type="submission" date="2021-02" db="UniProtKB">
        <authorList>
            <consortium name="EnsemblMetazoa"/>
        </authorList>
    </citation>
    <scope>IDENTIFICATION</scope>
    <source>
        <strain evidence="5">JHB</strain>
    </source>
</reference>
<dbReference type="SMART" id="SM00032">
    <property type="entry name" value="CCP"/>
    <property type="match status" value="1"/>
</dbReference>
<dbReference type="Gene3D" id="2.10.70.10">
    <property type="entry name" value="Complement Module, domain 1"/>
    <property type="match status" value="1"/>
</dbReference>
<dbReference type="VEuPathDB" id="VectorBase:CQUJHB017039"/>
<name>B0W3Y9_CULQU</name>
<dbReference type="OrthoDB" id="10045365at2759"/>
<dbReference type="OMA" id="IKELPRC"/>
<protein>
    <recommendedName>
        <fullName evidence="3">Sushi domain-containing protein</fullName>
    </recommendedName>
</protein>
<proteinExistence type="predicted"/>
<dbReference type="InParanoid" id="B0W3Y9"/>
<evidence type="ECO:0000313" key="6">
    <source>
        <dbReference type="Proteomes" id="UP000002320"/>
    </source>
</evidence>
<dbReference type="AlphaFoldDB" id="B0W3Y9"/>
<dbReference type="CDD" id="cd00033">
    <property type="entry name" value="CCP"/>
    <property type="match status" value="1"/>
</dbReference>
<dbReference type="eggNOG" id="ENOG502TB3S">
    <property type="taxonomic scope" value="Eukaryota"/>
</dbReference>
<dbReference type="Pfam" id="PF00084">
    <property type="entry name" value="Sushi"/>
    <property type="match status" value="1"/>
</dbReference>
<evidence type="ECO:0000313" key="4">
    <source>
        <dbReference type="EMBL" id="EDS32286.1"/>
    </source>
</evidence>
<dbReference type="HOGENOM" id="CLU_2374820_0_0_1"/>
<dbReference type="STRING" id="7176.B0W3Y9"/>
<keyword evidence="6" id="KW-1185">Reference proteome</keyword>
<evidence type="ECO:0000256" key="1">
    <source>
        <dbReference type="ARBA" id="ARBA00023157"/>
    </source>
</evidence>
<evidence type="ECO:0000256" key="2">
    <source>
        <dbReference type="PROSITE-ProRule" id="PRU00302"/>
    </source>
</evidence>
<accession>B0W3Y9</accession>
<gene>
    <name evidence="5" type="primary">6032898</name>
    <name evidence="4" type="ORF">CpipJ_CPIJ002155</name>
</gene>
<dbReference type="PROSITE" id="PS50923">
    <property type="entry name" value="SUSHI"/>
    <property type="match status" value="1"/>
</dbReference>
<evidence type="ECO:0000259" key="3">
    <source>
        <dbReference type="PROSITE" id="PS50923"/>
    </source>
</evidence>
<comment type="caution">
    <text evidence="2">Lacks conserved residue(s) required for the propagation of feature annotation.</text>
</comment>
<reference evidence="4" key="1">
    <citation type="submission" date="2007-03" db="EMBL/GenBank/DDBJ databases">
        <title>Annotation of Culex pipiens quinquefasciatus.</title>
        <authorList>
            <consortium name="The Broad Institute Genome Sequencing Platform"/>
            <person name="Atkinson P.W."/>
            <person name="Hemingway J."/>
            <person name="Christensen B.M."/>
            <person name="Higgs S."/>
            <person name="Kodira C."/>
            <person name="Hannick L."/>
            <person name="Megy K."/>
            <person name="O'Leary S."/>
            <person name="Pearson M."/>
            <person name="Haas B.J."/>
            <person name="Mauceli E."/>
            <person name="Wortman J.R."/>
            <person name="Lee N.H."/>
            <person name="Guigo R."/>
            <person name="Stanke M."/>
            <person name="Alvarado L."/>
            <person name="Amedeo P."/>
            <person name="Antoine C.H."/>
            <person name="Arensburger P."/>
            <person name="Bidwell S.L."/>
            <person name="Crawford M."/>
            <person name="Camaro F."/>
            <person name="Devon K."/>
            <person name="Engels R."/>
            <person name="Hammond M."/>
            <person name="Howarth C."/>
            <person name="Koehrsen M."/>
            <person name="Lawson D."/>
            <person name="Montgomery P."/>
            <person name="Nene V."/>
            <person name="Nusbaum C."/>
            <person name="Puiu D."/>
            <person name="Romero-Severson J."/>
            <person name="Severson D.W."/>
            <person name="Shumway M."/>
            <person name="Sisk P."/>
            <person name="Stolte C."/>
            <person name="Zeng Q."/>
            <person name="Eisenstadt E."/>
            <person name="Fraser-Liggett C."/>
            <person name="Strausberg R."/>
            <person name="Galagan J."/>
            <person name="Birren B."/>
            <person name="Collins F.H."/>
        </authorList>
    </citation>
    <scope>NUCLEOTIDE SEQUENCE [LARGE SCALE GENOMIC DNA]</scope>
    <source>
        <strain evidence="4">JHB</strain>
    </source>
</reference>
<dbReference type="InterPro" id="IPR000436">
    <property type="entry name" value="Sushi_SCR_CCP_dom"/>
</dbReference>
<dbReference type="VEuPathDB" id="VectorBase:CPIJ002155"/>
<sequence length="95" mass="10501">MAHTAKARFNKPMVVGSILGTARAAPVTARTYEDCEQPPEIGHGNARITVDESEEFVTAHYSCDAGYRLEGQVDFRCDIDSDEWQIKELPRCVAG</sequence>
<keyword evidence="2" id="KW-0768">Sushi</keyword>
<evidence type="ECO:0000313" key="5">
    <source>
        <dbReference type="EnsemblMetazoa" id="CPIJ002155-PA"/>
    </source>
</evidence>
<organism>
    <name type="scientific">Culex quinquefasciatus</name>
    <name type="common">Southern house mosquito</name>
    <name type="synonym">Culex pungens</name>
    <dbReference type="NCBI Taxonomy" id="7176"/>
    <lineage>
        <taxon>Eukaryota</taxon>
        <taxon>Metazoa</taxon>
        <taxon>Ecdysozoa</taxon>
        <taxon>Arthropoda</taxon>
        <taxon>Hexapoda</taxon>
        <taxon>Insecta</taxon>
        <taxon>Pterygota</taxon>
        <taxon>Neoptera</taxon>
        <taxon>Endopterygota</taxon>
        <taxon>Diptera</taxon>
        <taxon>Nematocera</taxon>
        <taxon>Culicoidea</taxon>
        <taxon>Culicidae</taxon>
        <taxon>Culicinae</taxon>
        <taxon>Culicini</taxon>
        <taxon>Culex</taxon>
        <taxon>Culex</taxon>
    </lineage>
</organism>
<dbReference type="Proteomes" id="UP000002320">
    <property type="component" value="Unassembled WGS sequence"/>
</dbReference>
<dbReference type="InterPro" id="IPR035976">
    <property type="entry name" value="Sushi/SCR/CCP_sf"/>
</dbReference>
<dbReference type="KEGG" id="cqu:CpipJ_CPIJ002155"/>
<dbReference type="SUPFAM" id="SSF57535">
    <property type="entry name" value="Complement control module/SCR domain"/>
    <property type="match status" value="1"/>
</dbReference>
<dbReference type="EMBL" id="DS231833">
    <property type="protein sequence ID" value="EDS32286.1"/>
    <property type="molecule type" value="Genomic_DNA"/>
</dbReference>
<keyword evidence="1" id="KW-1015">Disulfide bond</keyword>
<dbReference type="EnsemblMetazoa" id="CPIJ002155-RA">
    <property type="protein sequence ID" value="CPIJ002155-PA"/>
    <property type="gene ID" value="CPIJ002155"/>
</dbReference>